<organism evidence="2 3">
    <name type="scientific">Marasmius oreades</name>
    <name type="common">fairy-ring Marasmius</name>
    <dbReference type="NCBI Taxonomy" id="181124"/>
    <lineage>
        <taxon>Eukaryota</taxon>
        <taxon>Fungi</taxon>
        <taxon>Dikarya</taxon>
        <taxon>Basidiomycota</taxon>
        <taxon>Agaricomycotina</taxon>
        <taxon>Agaricomycetes</taxon>
        <taxon>Agaricomycetidae</taxon>
        <taxon>Agaricales</taxon>
        <taxon>Marasmiineae</taxon>
        <taxon>Marasmiaceae</taxon>
        <taxon>Marasmius</taxon>
    </lineage>
</organism>
<name>A0A9P7V232_9AGAR</name>
<sequence length="156" mass="16445">MLAGALGWPLPLAADSTEAKVPESSQLPPLPVIPSSVLLESFHPAKTSKQVKQADVDDKSVESNIDEGVEETASEDNDEEGAAVRASDGVIEPSDEELEALPVLPVPGPLRSYCDSEGWFRKADFKESSQEVLTAHSSIKGGGEGLSSIIAGFLFP</sequence>
<gene>
    <name evidence="2" type="ORF">E1B28_000803</name>
</gene>
<dbReference type="AlphaFoldDB" id="A0A9P7V232"/>
<dbReference type="GeneID" id="66069879"/>
<accession>A0A9P7V232</accession>
<evidence type="ECO:0000256" key="1">
    <source>
        <dbReference type="SAM" id="MobiDB-lite"/>
    </source>
</evidence>
<feature type="region of interest" description="Disordered" evidence="1">
    <location>
        <begin position="46"/>
        <end position="100"/>
    </location>
</feature>
<feature type="compositionally biased region" description="Basic and acidic residues" evidence="1">
    <location>
        <begin position="52"/>
        <end position="61"/>
    </location>
</feature>
<keyword evidence="3" id="KW-1185">Reference proteome</keyword>
<dbReference type="EMBL" id="CM032181">
    <property type="protein sequence ID" value="KAG7098903.1"/>
    <property type="molecule type" value="Genomic_DNA"/>
</dbReference>
<evidence type="ECO:0000313" key="3">
    <source>
        <dbReference type="Proteomes" id="UP001049176"/>
    </source>
</evidence>
<dbReference type="KEGG" id="more:E1B28_000803"/>
<comment type="caution">
    <text evidence="2">The sequence shown here is derived from an EMBL/GenBank/DDBJ whole genome shotgun (WGS) entry which is preliminary data.</text>
</comment>
<dbReference type="RefSeq" id="XP_043015373.1">
    <property type="nucleotide sequence ID" value="XM_043146670.1"/>
</dbReference>
<dbReference type="Proteomes" id="UP001049176">
    <property type="component" value="Chromosome 1"/>
</dbReference>
<evidence type="ECO:0000313" key="2">
    <source>
        <dbReference type="EMBL" id="KAG7098903.1"/>
    </source>
</evidence>
<feature type="compositionally biased region" description="Acidic residues" evidence="1">
    <location>
        <begin position="64"/>
        <end position="81"/>
    </location>
</feature>
<proteinExistence type="predicted"/>
<protein>
    <submittedName>
        <fullName evidence="2">Uncharacterized protein</fullName>
    </submittedName>
</protein>
<reference evidence="2" key="1">
    <citation type="journal article" date="2021" name="Genome Biol. Evol.">
        <title>The assembled and annotated genome of the fairy-ring fungus Marasmius oreades.</title>
        <authorList>
            <person name="Hiltunen M."/>
            <person name="Ament-Velasquez S.L."/>
            <person name="Johannesson H."/>
        </authorList>
    </citation>
    <scope>NUCLEOTIDE SEQUENCE</scope>
    <source>
        <strain evidence="2">03SP1</strain>
    </source>
</reference>